<accession>A0A644YXU6</accession>
<dbReference type="Gene3D" id="3.30.420.40">
    <property type="match status" value="2"/>
</dbReference>
<proteinExistence type="predicted"/>
<dbReference type="AlphaFoldDB" id="A0A644YXU6"/>
<feature type="transmembrane region" description="Helical" evidence="1">
    <location>
        <begin position="328"/>
        <end position="352"/>
    </location>
</feature>
<evidence type="ECO:0000313" key="2">
    <source>
        <dbReference type="EMBL" id="MPM33197.1"/>
    </source>
</evidence>
<organism evidence="2">
    <name type="scientific">bioreactor metagenome</name>
    <dbReference type="NCBI Taxonomy" id="1076179"/>
    <lineage>
        <taxon>unclassified sequences</taxon>
        <taxon>metagenomes</taxon>
        <taxon>ecological metagenomes</taxon>
    </lineage>
</organism>
<evidence type="ECO:0008006" key="3">
    <source>
        <dbReference type="Google" id="ProtNLM"/>
    </source>
</evidence>
<sequence>MLAVEFNDKSIKFMEGSRIGKILRISKEGEIDLPVGAISDGVVKDIDFVTNALINLPGNSVKHKKTAFLINSNSVFIRKIELPYVKNSKETRAMINFKLQEMLPSYFYQYKIMYKTSEIFMDDGVKKARYIVYGMPLKLYEGYLNISEKLKLNLESIDISPNFINCILEENTVNGKSIKNDIISVINVGKSSMNLSIINKGITELFRIVQYDNESTSLNEQNSNRTILKCIDEIRKYMKYYASSEKDNKIEKIYLFGESVIDEVKENLSDYGADVESVIEIPGIHIDGSNVIEDFYNYFNLSASFYACNNHIDFLTEKKNRQKYRFKVGIAVITAILIISTVLSYNVLSFYLKTNMLENEAFSKKIFLSNADNILLNNEIENIKKKMAFLENCIIMADEIKERKKEDNLIGSEMFEKVKNCAPDDTTAISFFVDVNNVEMNCESSSLKNVALFVENLRNIEFVDNVNMTNVVIKKEDGVSKYTYAITCYLKGVDYE</sequence>
<dbReference type="Pfam" id="PF05137">
    <property type="entry name" value="PilN"/>
    <property type="match status" value="1"/>
</dbReference>
<dbReference type="EMBL" id="VSSQ01006585">
    <property type="protein sequence ID" value="MPM33197.1"/>
    <property type="molecule type" value="Genomic_DNA"/>
</dbReference>
<comment type="caution">
    <text evidence="2">The sequence shown here is derived from an EMBL/GenBank/DDBJ whole genome shotgun (WGS) entry which is preliminary data.</text>
</comment>
<evidence type="ECO:0000256" key="1">
    <source>
        <dbReference type="SAM" id="Phobius"/>
    </source>
</evidence>
<protein>
    <recommendedName>
        <fullName evidence="3">Type IV pilus assembly protein PilM</fullName>
    </recommendedName>
</protein>
<keyword evidence="1" id="KW-0472">Membrane</keyword>
<dbReference type="InterPro" id="IPR007813">
    <property type="entry name" value="PilN"/>
</dbReference>
<name>A0A644YXU6_9ZZZZ</name>
<dbReference type="Gene3D" id="3.30.1490.300">
    <property type="match status" value="1"/>
</dbReference>
<keyword evidence="1" id="KW-1133">Transmembrane helix</keyword>
<gene>
    <name evidence="2" type="ORF">SDC9_79766</name>
</gene>
<keyword evidence="1" id="KW-0812">Transmembrane</keyword>
<reference evidence="2" key="1">
    <citation type="submission" date="2019-08" db="EMBL/GenBank/DDBJ databases">
        <authorList>
            <person name="Kucharzyk K."/>
            <person name="Murdoch R.W."/>
            <person name="Higgins S."/>
            <person name="Loffler F."/>
        </authorList>
    </citation>
    <scope>NUCLEOTIDE SEQUENCE</scope>
</reference>